<evidence type="ECO:0000256" key="1">
    <source>
        <dbReference type="ARBA" id="ARBA00022679"/>
    </source>
</evidence>
<dbReference type="CDD" id="cd00475">
    <property type="entry name" value="Cis_IPPS"/>
    <property type="match status" value="1"/>
</dbReference>
<feature type="binding site" evidence="5">
    <location>
        <begin position="204"/>
        <end position="206"/>
    </location>
    <ligand>
        <name>substrate</name>
    </ligand>
</feature>
<dbReference type="NCBIfam" id="NF011403">
    <property type="entry name" value="PRK14828.1"/>
    <property type="match status" value="1"/>
</dbReference>
<dbReference type="KEGG" id="eke:EK0264_14150"/>
<feature type="binding site" evidence="5">
    <location>
        <position position="44"/>
    </location>
    <ligand>
        <name>substrate</name>
    </ligand>
</feature>
<dbReference type="PANTHER" id="PTHR10291">
    <property type="entry name" value="DEHYDRODOLICHYL DIPHOSPHATE SYNTHASE FAMILY MEMBER"/>
    <property type="match status" value="1"/>
</dbReference>
<feature type="binding site" evidence="5">
    <location>
        <position position="217"/>
    </location>
    <ligand>
        <name>Mg(2+)</name>
        <dbReference type="ChEBI" id="CHEBI:18420"/>
    </ligand>
</feature>
<keyword evidence="3 5" id="KW-0460">Magnesium</keyword>
<dbReference type="EC" id="2.5.1.-" evidence="5"/>
<dbReference type="RefSeq" id="WP_159547572.1">
    <property type="nucleotide sequence ID" value="NZ_CP047156.1"/>
</dbReference>
<dbReference type="FunFam" id="3.40.1180.10:FF:000003">
    <property type="entry name" value="Isoprenyl transferase 2"/>
    <property type="match status" value="1"/>
</dbReference>
<keyword evidence="7" id="KW-1185">Reference proteome</keyword>
<feature type="active site" description="Proton acceptor" evidence="5">
    <location>
        <position position="75"/>
    </location>
</feature>
<dbReference type="Gene3D" id="3.40.1180.10">
    <property type="entry name" value="Decaprenyl diphosphate synthase-like"/>
    <property type="match status" value="1"/>
</dbReference>
<sequence length="249" mass="28079">MYGAYEARVVADLRARTVPRHIGVIVDGNRRWAREMGFTVQDGHRYGGDKLTDLIEWSQELGVEVVTIWLLSTDNLTGRDPGEIEPLLEIIVDVAHQLSAPRHDWHVRVMGALDLLPERIADELTQAVASTEGRSGITVNIAVGYGGRQEIVDAVRSALREAAADGRSIEQIAESVALEDISAHLYTKGQPDPDLIIRTSGEQRLSGFLLWQTANAEFYFSDVYWPDFRRVDFLRAIREFAYRSRRFGR</sequence>
<dbReference type="NCBIfam" id="TIGR00055">
    <property type="entry name" value="uppS"/>
    <property type="match status" value="1"/>
</dbReference>
<dbReference type="SUPFAM" id="SSF64005">
    <property type="entry name" value="Undecaprenyl diphosphate synthase"/>
    <property type="match status" value="1"/>
</dbReference>
<comment type="cofactor">
    <cofactor evidence="5">
        <name>Mg(2+)</name>
        <dbReference type="ChEBI" id="CHEBI:18420"/>
    </cofactor>
    <text evidence="5">Binds 2 magnesium ions per subunit.</text>
</comment>
<organism evidence="6 7">
    <name type="scientific">Epidermidibacterium keratini</name>
    <dbReference type="NCBI Taxonomy" id="1891644"/>
    <lineage>
        <taxon>Bacteria</taxon>
        <taxon>Bacillati</taxon>
        <taxon>Actinomycetota</taxon>
        <taxon>Actinomycetes</taxon>
        <taxon>Sporichthyales</taxon>
        <taxon>Sporichthyaceae</taxon>
        <taxon>Epidermidibacterium</taxon>
    </lineage>
</organism>
<dbReference type="Proteomes" id="UP000463857">
    <property type="component" value="Chromosome"/>
</dbReference>
<dbReference type="FunCoup" id="A0A7L4YWY6">
    <property type="interactions" value="79"/>
</dbReference>
<evidence type="ECO:0000256" key="2">
    <source>
        <dbReference type="ARBA" id="ARBA00022723"/>
    </source>
</evidence>
<keyword evidence="2 5" id="KW-0479">Metal-binding</keyword>
<accession>A0A7L4YWY6</accession>
<dbReference type="GO" id="GO:0033850">
    <property type="term" value="F:Z-farnesyl diphosphate synthase activity"/>
    <property type="evidence" value="ECO:0007669"/>
    <property type="project" value="UniProtKB-ARBA"/>
</dbReference>
<feature type="binding site" evidence="5">
    <location>
        <position position="27"/>
    </location>
    <ligand>
        <name>Mg(2+)</name>
        <dbReference type="ChEBI" id="CHEBI:18420"/>
    </ligand>
</feature>
<evidence type="ECO:0000256" key="3">
    <source>
        <dbReference type="ARBA" id="ARBA00022842"/>
    </source>
</evidence>
<dbReference type="HAMAP" id="MF_01139">
    <property type="entry name" value="ISPT"/>
    <property type="match status" value="1"/>
</dbReference>
<comment type="subunit">
    <text evidence="5">Homodimer.</text>
</comment>
<dbReference type="PROSITE" id="PS01066">
    <property type="entry name" value="UPP_SYNTHASE"/>
    <property type="match status" value="1"/>
</dbReference>
<evidence type="ECO:0000313" key="7">
    <source>
        <dbReference type="Proteomes" id="UP000463857"/>
    </source>
</evidence>
<dbReference type="EMBL" id="CP047156">
    <property type="protein sequence ID" value="QHC02457.1"/>
    <property type="molecule type" value="Genomic_DNA"/>
</dbReference>
<name>A0A7L4YWY6_9ACTN</name>
<feature type="binding site" evidence="5">
    <location>
        <position position="32"/>
    </location>
    <ligand>
        <name>substrate</name>
    </ligand>
</feature>
<comment type="function">
    <text evidence="5">Catalyzes the condensation of isopentenyl diphosphate (IPP) with allylic pyrophosphates generating different type of terpenoids.</text>
</comment>
<comment type="caution">
    <text evidence="5">Lacks conserved residue(s) required for the propagation of feature annotation.</text>
</comment>
<evidence type="ECO:0000313" key="6">
    <source>
        <dbReference type="EMBL" id="QHC02457.1"/>
    </source>
</evidence>
<dbReference type="GO" id="GO:0045547">
    <property type="term" value="F:ditrans,polycis-polyprenyl diphosphate synthase [(2E,6E)-farnesyl diphosphate specific] activity"/>
    <property type="evidence" value="ECO:0007669"/>
    <property type="project" value="TreeGrafter"/>
</dbReference>
<dbReference type="InterPro" id="IPR018520">
    <property type="entry name" value="UPP_synth-like_CS"/>
</dbReference>
<dbReference type="InterPro" id="IPR001441">
    <property type="entry name" value="UPP_synth-like"/>
</dbReference>
<dbReference type="Pfam" id="PF01255">
    <property type="entry name" value="Prenyltransf"/>
    <property type="match status" value="1"/>
</dbReference>
<comment type="similarity">
    <text evidence="4">Belongs to the UPP synthase family. Z-FPP synthase subfamily.</text>
</comment>
<dbReference type="GO" id="GO:0016094">
    <property type="term" value="P:polyprenol biosynthetic process"/>
    <property type="evidence" value="ECO:0007669"/>
    <property type="project" value="TreeGrafter"/>
</dbReference>
<feature type="binding site" evidence="5">
    <location>
        <begin position="28"/>
        <end position="31"/>
    </location>
    <ligand>
        <name>substrate</name>
    </ligand>
</feature>
<dbReference type="GO" id="GO:0005886">
    <property type="term" value="C:plasma membrane"/>
    <property type="evidence" value="ECO:0007669"/>
    <property type="project" value="TreeGrafter"/>
</dbReference>
<feature type="binding site" evidence="5">
    <location>
        <position position="79"/>
    </location>
    <ligand>
        <name>substrate</name>
    </ligand>
</feature>
<dbReference type="PANTHER" id="PTHR10291:SF43">
    <property type="entry name" value="DEHYDRODOLICHYL DIPHOSPHATE SYNTHASE COMPLEX SUBUNIT DHDDS"/>
    <property type="match status" value="1"/>
</dbReference>
<feature type="active site" evidence="5">
    <location>
        <position position="27"/>
    </location>
</feature>
<evidence type="ECO:0000256" key="5">
    <source>
        <dbReference type="HAMAP-Rule" id="MF_01139"/>
    </source>
</evidence>
<feature type="binding site" evidence="5">
    <location>
        <begin position="72"/>
        <end position="74"/>
    </location>
    <ligand>
        <name>substrate</name>
    </ligand>
</feature>
<dbReference type="InParanoid" id="A0A7L4YWY6"/>
<keyword evidence="1 5" id="KW-0808">Transferase</keyword>
<evidence type="ECO:0000256" key="4">
    <source>
        <dbReference type="ARBA" id="ARBA00038453"/>
    </source>
</evidence>
<reference evidence="6 7" key="1">
    <citation type="journal article" date="2018" name="Int. J. Syst. Evol. Microbiol.">
        <title>Epidermidibacterium keratini gen. nov., sp. nov., a member of the family Sporichthyaceae, isolated from keratin epidermis.</title>
        <authorList>
            <person name="Lee D.G."/>
            <person name="Trujillo M.E."/>
            <person name="Kang S."/>
            <person name="Nam J.J."/>
            <person name="Kim Y.J."/>
        </authorList>
    </citation>
    <scope>NUCLEOTIDE SEQUENCE [LARGE SCALE GENOMIC DNA]</scope>
    <source>
        <strain evidence="6 7">EPI-7</strain>
    </source>
</reference>
<dbReference type="AlphaFoldDB" id="A0A7L4YWY6"/>
<gene>
    <name evidence="6" type="ORF">EK0264_14150</name>
</gene>
<proteinExistence type="inferred from homology"/>
<dbReference type="GO" id="GO:0000287">
    <property type="term" value="F:magnesium ion binding"/>
    <property type="evidence" value="ECO:0007669"/>
    <property type="project" value="UniProtKB-UniRule"/>
</dbReference>
<dbReference type="InterPro" id="IPR036424">
    <property type="entry name" value="UPP_synth-like_sf"/>
</dbReference>
<dbReference type="OrthoDB" id="4191603at2"/>
<feature type="binding site" evidence="5">
    <location>
        <position position="198"/>
    </location>
    <ligand>
        <name>substrate</name>
    </ligand>
</feature>
<protein>
    <recommendedName>
        <fullName evidence="5">Isoprenyl transferase</fullName>
        <ecNumber evidence="5">2.5.1.-</ecNumber>
    </recommendedName>
</protein>